<sequence length="195" mass="21626">MTNGNLDPLLPRHAYGLTFPARTWPARSSKGGVVKAAWRTRRADGCILRLPSSSSIKVRQQRASPASLGTVVVLQGRGRANTDLRPRRGQCELPSVTSVTSSQHVAAVEAKVRPWLPRLRSLVCATILMYMYKLASYLYSLVISAGRGVRAAWKESPTTSFLGISRRIIENCKDRKKSSYASISKQLFPEKQRGR</sequence>
<proteinExistence type="predicted"/>
<reference evidence="1 2" key="1">
    <citation type="submission" date="2019-05" db="EMBL/GenBank/DDBJ databases">
        <title>Another draft genome of Portunus trituberculatus and its Hox gene families provides insights of decapod evolution.</title>
        <authorList>
            <person name="Jeong J.-H."/>
            <person name="Song I."/>
            <person name="Kim S."/>
            <person name="Choi T."/>
            <person name="Kim D."/>
            <person name="Ryu S."/>
            <person name="Kim W."/>
        </authorList>
    </citation>
    <scope>NUCLEOTIDE SEQUENCE [LARGE SCALE GENOMIC DNA]</scope>
    <source>
        <tissue evidence="1">Muscle</tissue>
    </source>
</reference>
<name>A0A5B7EZY9_PORTR</name>
<keyword evidence="2" id="KW-1185">Reference proteome</keyword>
<evidence type="ECO:0000313" key="1">
    <source>
        <dbReference type="EMBL" id="MPC38686.1"/>
    </source>
</evidence>
<protein>
    <submittedName>
        <fullName evidence="1">Uncharacterized protein</fullName>
    </submittedName>
</protein>
<comment type="caution">
    <text evidence="1">The sequence shown here is derived from an EMBL/GenBank/DDBJ whole genome shotgun (WGS) entry which is preliminary data.</text>
</comment>
<organism evidence="1 2">
    <name type="scientific">Portunus trituberculatus</name>
    <name type="common">Swimming crab</name>
    <name type="synonym">Neptunus trituberculatus</name>
    <dbReference type="NCBI Taxonomy" id="210409"/>
    <lineage>
        <taxon>Eukaryota</taxon>
        <taxon>Metazoa</taxon>
        <taxon>Ecdysozoa</taxon>
        <taxon>Arthropoda</taxon>
        <taxon>Crustacea</taxon>
        <taxon>Multicrustacea</taxon>
        <taxon>Malacostraca</taxon>
        <taxon>Eumalacostraca</taxon>
        <taxon>Eucarida</taxon>
        <taxon>Decapoda</taxon>
        <taxon>Pleocyemata</taxon>
        <taxon>Brachyura</taxon>
        <taxon>Eubrachyura</taxon>
        <taxon>Portunoidea</taxon>
        <taxon>Portunidae</taxon>
        <taxon>Portuninae</taxon>
        <taxon>Portunus</taxon>
    </lineage>
</organism>
<dbReference type="EMBL" id="VSRR010004139">
    <property type="protein sequence ID" value="MPC38686.1"/>
    <property type="molecule type" value="Genomic_DNA"/>
</dbReference>
<gene>
    <name evidence="1" type="ORF">E2C01_032197</name>
</gene>
<dbReference type="AlphaFoldDB" id="A0A5B7EZY9"/>
<evidence type="ECO:0000313" key="2">
    <source>
        <dbReference type="Proteomes" id="UP000324222"/>
    </source>
</evidence>
<dbReference type="Proteomes" id="UP000324222">
    <property type="component" value="Unassembled WGS sequence"/>
</dbReference>
<accession>A0A5B7EZY9</accession>